<evidence type="ECO:0000256" key="3">
    <source>
        <dbReference type="ARBA" id="ARBA00022824"/>
    </source>
</evidence>
<evidence type="ECO:0000256" key="1">
    <source>
        <dbReference type="ARBA" id="ARBA00004477"/>
    </source>
</evidence>
<feature type="region of interest" description="Disordered" evidence="6">
    <location>
        <begin position="688"/>
        <end position="846"/>
    </location>
</feature>
<dbReference type="RefSeq" id="XP_031578147.1">
    <property type="nucleotide sequence ID" value="XM_031721550.1"/>
</dbReference>
<reference evidence="10" key="1">
    <citation type="journal article" date="2015" name="PLoS Genet.">
        <title>The dynamic genome and transcriptome of the human fungal pathogen Blastomyces and close relative Emmonsia.</title>
        <authorList>
            <person name="Munoz J.F."/>
            <person name="Gauthier G.M."/>
            <person name="Desjardins C.A."/>
            <person name="Gallo J.E."/>
            <person name="Holder J."/>
            <person name="Sullivan T.D."/>
            <person name="Marty A.J."/>
            <person name="Carmen J.C."/>
            <person name="Chen Z."/>
            <person name="Ding L."/>
            <person name="Gujja S."/>
            <person name="Magrini V."/>
            <person name="Misas E."/>
            <person name="Mitreva M."/>
            <person name="Priest M."/>
            <person name="Saif S."/>
            <person name="Whiston E.A."/>
            <person name="Young S."/>
            <person name="Zeng Q."/>
            <person name="Goldman W.E."/>
            <person name="Mardis E.R."/>
            <person name="Taylor J.W."/>
            <person name="McEwen J.G."/>
            <person name="Clay O.K."/>
            <person name="Klein B.S."/>
            <person name="Cuomo C.A."/>
        </authorList>
    </citation>
    <scope>NUCLEOTIDE SEQUENCE [LARGE SCALE GENOMIC DNA]</scope>
    <source>
        <strain evidence="10">SLH14081</strain>
    </source>
</reference>
<sequence>MMEIRVLVVFALGFLLDSVVSTPLSPLTIGLLGDGNTGKDGGDTGGDGDGGDSPMSEWSSTIGIVTAIVGNVFISFALNIQRYAHIRIEREYERNRQRNGWKRGASRTTVPSGRLSSSNFVAVANEDEDEAANEHERAGTARAETNGRSTRSEEISRFGFHPYTDEDEGERERDNFLDDSNPDSDRLQQSFMSDRTLTPLEKSQISNERKSYLRSPYWWTGIILMTVGEAGNFLAYGFAPASIVSPLGVVALISNCLIAPFMLKETFRRRDLLGVLVSIAGAVTIVLSAKTSETKIGPGEIWGMITRWEFELYLGLTIALIFGLMWASQKYGRQSILIDLGLVGLFGGYTALSTKGVASLLSFTLWHVITFPITYALVAVLVFSAVMQIRYINRALQRFDSTQVIPTQFVLFTISVILGSAVLYRDFESTTLARAEKFIGGCALTFLGVYLITSGRNRGDGSESESESDGDEEAIGLFDGERYRDSIDSQRERDQSHAAPILDGTAGPAVQAADSHPRSLLSDESDYAEDDGIHTPRAPLSSGPASSTQSISGASLLSASPTPSPKQLFTENPWATTLEGHGESAIVSGPQTPPHIYPPPTQVLLQFPSAPGLTGSHPDSNQQSSPHTPPQAARSRPKTPPTTGRQPPSSRTPNTGSRGSFSKRFAPGPLLQPFSGTLSAVIADSLLRGEGSPRSQRERALSKSKRKGKKRASIPYPTDQGLATRSNQEGTPLETEYETATSKTGADEDEVLRRGARVSPRLPGSSTTNRTSTQERIPTLSASPRQKNKDDTRTRSLSDSWSGGLGWLSGSIRGNAKNKQKSKAGPSAAGGPGEIGDGDDARPSRD</sequence>
<feature type="region of interest" description="Disordered" evidence="6">
    <location>
        <begin position="32"/>
        <end position="56"/>
    </location>
</feature>
<feature type="compositionally biased region" description="Basic and acidic residues" evidence="6">
    <location>
        <begin position="787"/>
        <end position="796"/>
    </location>
</feature>
<evidence type="ECO:0000256" key="7">
    <source>
        <dbReference type="SAM" id="Phobius"/>
    </source>
</evidence>
<dbReference type="GO" id="GO:0016020">
    <property type="term" value="C:membrane"/>
    <property type="evidence" value="ECO:0007669"/>
    <property type="project" value="UniProtKB-SubCell"/>
</dbReference>
<name>A0A179UJV1_BLAGS</name>
<dbReference type="GO" id="GO:0015095">
    <property type="term" value="F:magnesium ion transmembrane transporter activity"/>
    <property type="evidence" value="ECO:0007669"/>
    <property type="project" value="InterPro"/>
</dbReference>
<evidence type="ECO:0000256" key="6">
    <source>
        <dbReference type="SAM" id="MobiDB-lite"/>
    </source>
</evidence>
<feature type="compositionally biased region" description="Polar residues" evidence="6">
    <location>
        <begin position="106"/>
        <end position="120"/>
    </location>
</feature>
<evidence type="ECO:0000256" key="2">
    <source>
        <dbReference type="ARBA" id="ARBA00022692"/>
    </source>
</evidence>
<feature type="compositionally biased region" description="Polar residues" evidence="6">
    <location>
        <begin position="764"/>
        <end position="785"/>
    </location>
</feature>
<feature type="region of interest" description="Disordered" evidence="6">
    <location>
        <begin position="94"/>
        <end position="193"/>
    </location>
</feature>
<gene>
    <name evidence="9" type="ORF">BDBG_04141</name>
</gene>
<feature type="region of interest" description="Disordered" evidence="6">
    <location>
        <begin position="456"/>
        <end position="570"/>
    </location>
</feature>
<keyword evidence="10" id="KW-1185">Reference proteome</keyword>
<feature type="transmembrane region" description="Helical" evidence="7">
    <location>
        <begin position="335"/>
        <end position="352"/>
    </location>
</feature>
<feature type="region of interest" description="Disordered" evidence="6">
    <location>
        <begin position="584"/>
        <end position="672"/>
    </location>
</feature>
<dbReference type="PANTHER" id="PTHR12570:SF65">
    <property type="entry name" value="MAGNESIUM TRANSPORTER NIPA9-RELATED"/>
    <property type="match status" value="1"/>
</dbReference>
<feature type="transmembrane region" description="Helical" evidence="7">
    <location>
        <begin position="243"/>
        <end position="263"/>
    </location>
</feature>
<protein>
    <submittedName>
        <fullName evidence="9">DUF803 domain membrane protein</fullName>
    </submittedName>
</protein>
<dbReference type="SUPFAM" id="SSF103481">
    <property type="entry name" value="Multidrug resistance efflux transporter EmrE"/>
    <property type="match status" value="1"/>
</dbReference>
<evidence type="ECO:0000256" key="4">
    <source>
        <dbReference type="ARBA" id="ARBA00022989"/>
    </source>
</evidence>
<dbReference type="Pfam" id="PF05653">
    <property type="entry name" value="Mg_trans_NIPA"/>
    <property type="match status" value="1"/>
</dbReference>
<dbReference type="GeneID" id="8509699"/>
<feature type="transmembrane region" description="Helical" evidence="7">
    <location>
        <begin position="404"/>
        <end position="424"/>
    </location>
</feature>
<organism evidence="9 10">
    <name type="scientific">Blastomyces gilchristii (strain SLH14081)</name>
    <name type="common">Blastomyces dermatitidis</name>
    <dbReference type="NCBI Taxonomy" id="559298"/>
    <lineage>
        <taxon>Eukaryota</taxon>
        <taxon>Fungi</taxon>
        <taxon>Dikarya</taxon>
        <taxon>Ascomycota</taxon>
        <taxon>Pezizomycotina</taxon>
        <taxon>Eurotiomycetes</taxon>
        <taxon>Eurotiomycetidae</taxon>
        <taxon>Onygenales</taxon>
        <taxon>Ajellomycetaceae</taxon>
        <taxon>Blastomyces</taxon>
    </lineage>
</organism>
<dbReference type="Proteomes" id="UP000002038">
    <property type="component" value="Unassembled WGS sequence"/>
</dbReference>
<feature type="transmembrane region" description="Helical" evidence="7">
    <location>
        <begin position="217"/>
        <end position="237"/>
    </location>
</feature>
<dbReference type="VEuPathDB" id="FungiDB:BDBG_04141"/>
<keyword evidence="8" id="KW-0732">Signal</keyword>
<dbReference type="KEGG" id="bgh:BDBG_04141"/>
<dbReference type="InterPro" id="IPR008521">
    <property type="entry name" value="Mg_trans_NIPA"/>
</dbReference>
<keyword evidence="5 7" id="KW-0472">Membrane</keyword>
<feature type="compositionally biased region" description="Polar residues" evidence="6">
    <location>
        <begin position="641"/>
        <end position="660"/>
    </location>
</feature>
<feature type="chain" id="PRO_5008107427" evidence="8">
    <location>
        <begin position="22"/>
        <end position="846"/>
    </location>
</feature>
<keyword evidence="4 7" id="KW-1133">Transmembrane helix</keyword>
<dbReference type="InterPro" id="IPR037185">
    <property type="entry name" value="EmrE-like"/>
</dbReference>
<feature type="compositionally biased region" description="Gly residues" evidence="6">
    <location>
        <begin position="32"/>
        <end position="48"/>
    </location>
</feature>
<feature type="compositionally biased region" description="Low complexity" evidence="6">
    <location>
        <begin position="552"/>
        <end position="561"/>
    </location>
</feature>
<feature type="compositionally biased region" description="Polar residues" evidence="6">
    <location>
        <begin position="721"/>
        <end position="730"/>
    </location>
</feature>
<evidence type="ECO:0000313" key="10">
    <source>
        <dbReference type="Proteomes" id="UP000002038"/>
    </source>
</evidence>
<accession>A0A179UJV1</accession>
<comment type="subcellular location">
    <subcellularLocation>
        <location evidence="1">Endoplasmic reticulum membrane</location>
        <topology evidence="1">Multi-pass membrane protein</topology>
    </subcellularLocation>
</comment>
<evidence type="ECO:0000313" key="9">
    <source>
        <dbReference type="EMBL" id="OAT08160.1"/>
    </source>
</evidence>
<feature type="compositionally biased region" description="Polar residues" evidence="6">
    <location>
        <begin position="617"/>
        <end position="626"/>
    </location>
</feature>
<feature type="transmembrane region" description="Helical" evidence="7">
    <location>
        <begin position="272"/>
        <end position="290"/>
    </location>
</feature>
<feature type="transmembrane region" description="Helical" evidence="7">
    <location>
        <begin position="364"/>
        <end position="383"/>
    </location>
</feature>
<feature type="signal peptide" evidence="8">
    <location>
        <begin position="1"/>
        <end position="21"/>
    </location>
</feature>
<dbReference type="OrthoDB" id="165382at2759"/>
<dbReference type="EMBL" id="GG657454">
    <property type="protein sequence ID" value="OAT08160.1"/>
    <property type="molecule type" value="Genomic_DNA"/>
</dbReference>
<feature type="transmembrane region" description="Helical" evidence="7">
    <location>
        <begin position="58"/>
        <end position="80"/>
    </location>
</feature>
<feature type="compositionally biased region" description="Basic residues" evidence="6">
    <location>
        <begin position="702"/>
        <end position="712"/>
    </location>
</feature>
<feature type="transmembrane region" description="Helical" evidence="7">
    <location>
        <begin position="310"/>
        <end position="328"/>
    </location>
</feature>
<proteinExistence type="predicted"/>
<evidence type="ECO:0000256" key="8">
    <source>
        <dbReference type="SAM" id="SignalP"/>
    </source>
</evidence>
<dbReference type="AlphaFoldDB" id="A0A179UJV1"/>
<evidence type="ECO:0000256" key="5">
    <source>
        <dbReference type="ARBA" id="ARBA00023136"/>
    </source>
</evidence>
<keyword evidence="2 7" id="KW-0812">Transmembrane</keyword>
<feature type="compositionally biased region" description="Basic and acidic residues" evidence="6">
    <location>
        <begin position="479"/>
        <end position="496"/>
    </location>
</feature>
<feature type="compositionally biased region" description="Acidic residues" evidence="6">
    <location>
        <begin position="462"/>
        <end position="474"/>
    </location>
</feature>
<feature type="compositionally biased region" description="Pro residues" evidence="6">
    <location>
        <begin position="591"/>
        <end position="601"/>
    </location>
</feature>
<dbReference type="PANTHER" id="PTHR12570">
    <property type="match status" value="1"/>
</dbReference>
<keyword evidence="3" id="KW-0256">Endoplasmic reticulum</keyword>